<dbReference type="InterPro" id="IPR036873">
    <property type="entry name" value="Rhodanese-like_dom_sf"/>
</dbReference>
<dbReference type="Gene3D" id="3.50.50.60">
    <property type="entry name" value="FAD/NAD(P)-binding domain"/>
    <property type="match status" value="2"/>
</dbReference>
<dbReference type="CDD" id="cd00158">
    <property type="entry name" value="RHOD"/>
    <property type="match status" value="1"/>
</dbReference>
<dbReference type="Pfam" id="PF02852">
    <property type="entry name" value="Pyr_redox_dim"/>
    <property type="match status" value="1"/>
</dbReference>
<keyword evidence="6" id="KW-0676">Redox-active center</keyword>
<evidence type="ECO:0000256" key="2">
    <source>
        <dbReference type="ARBA" id="ARBA00009130"/>
    </source>
</evidence>
<name>A0A7C9MYS4_9BACT</name>
<proteinExistence type="inferred from homology"/>
<dbReference type="SMART" id="SM00450">
    <property type="entry name" value="RHOD"/>
    <property type="match status" value="1"/>
</dbReference>
<evidence type="ECO:0000256" key="6">
    <source>
        <dbReference type="ARBA" id="ARBA00023284"/>
    </source>
</evidence>
<dbReference type="SUPFAM" id="SSF52821">
    <property type="entry name" value="Rhodanese/Cell cycle control phosphatase"/>
    <property type="match status" value="1"/>
</dbReference>
<comment type="similarity">
    <text evidence="2">Belongs to the class-III pyridine nucleotide-disulfide oxidoreductase family.</text>
</comment>
<dbReference type="InterPro" id="IPR036188">
    <property type="entry name" value="FAD/NAD-bd_sf"/>
</dbReference>
<dbReference type="PANTHER" id="PTHR43429:SF1">
    <property type="entry name" value="NAD(P)H SULFUR OXIDOREDUCTASE (COA-DEPENDENT)"/>
    <property type="match status" value="1"/>
</dbReference>
<evidence type="ECO:0000256" key="5">
    <source>
        <dbReference type="ARBA" id="ARBA00023002"/>
    </source>
</evidence>
<dbReference type="RefSeq" id="WP_160958042.1">
    <property type="nucleotide sequence ID" value="NZ_WVUD01000001.1"/>
</dbReference>
<evidence type="ECO:0000256" key="3">
    <source>
        <dbReference type="ARBA" id="ARBA00022630"/>
    </source>
</evidence>
<dbReference type="AlphaFoldDB" id="A0A7C9MYS4"/>
<dbReference type="OrthoDB" id="9769238at2"/>
<reference evidence="8 9" key="1">
    <citation type="submission" date="2020-01" db="EMBL/GenBank/DDBJ databases">
        <title>Genome sequence of Desulfovibrio aerotolerans DSM 16695(T).</title>
        <authorList>
            <person name="Karnachuk O."/>
            <person name="Avakyan M."/>
            <person name="Mardanov A."/>
            <person name="Kadnikov V."/>
            <person name="Ravin N."/>
        </authorList>
    </citation>
    <scope>NUCLEOTIDE SEQUENCE [LARGE SCALE GENOMIC DNA]</scope>
    <source>
        <strain evidence="8 9">DSM 16695</strain>
    </source>
</reference>
<evidence type="ECO:0000259" key="7">
    <source>
        <dbReference type="PROSITE" id="PS50206"/>
    </source>
</evidence>
<dbReference type="InterPro" id="IPR023753">
    <property type="entry name" value="FAD/NAD-binding_dom"/>
</dbReference>
<evidence type="ECO:0000313" key="9">
    <source>
        <dbReference type="Proteomes" id="UP000482487"/>
    </source>
</evidence>
<dbReference type="Pfam" id="PF07992">
    <property type="entry name" value="Pyr_redox_2"/>
    <property type="match status" value="1"/>
</dbReference>
<sequence length="567" mass="60002">MSQQVVIIGGVALGPKAACRFKRLEPESNVIMLDRSPRISYGGCGIPYYVSGEVSEITGLQSTAFHMVRNPEFFRDVKDVDARNETEVTAIDRAAKTVTAKHLPTGREETIPYDKLVLAMGSRPRRLPIAGLDLPGVHTVDSLEAAESIKAAVAAGSVGSVAIIGSGFIGLEMAVAFADMWGLEVTVIELFDQILPGVTGPTLSTMARKHMEEKGVAFRLSEQVARIEGNGKVERVVTDKGVVEADMVIVSVGVVPNAELAKAAGLAVSERGGVLVNEHMRTSDPDIYAGGDCVEVKNLVTGQPMYLPLGSMANRQGRVIGDNLAGGDARFTGVVGSWCVKLFDLGVAGTGLTLAGATRAGFDAVATHITAIDRAHFYPEHGLMSLELVAERGTRRVLGLQGVSVMGDALIGKINTVAAMLPQKPTVSDISNVEVAYSPPFAAAMDILNTVGNAADNILTGQNKGISVTEFAKLWDDADSNVQVIDCRENLQGAPLEAKHPGRWHNIPQGQLRHRLQEVPKDKPVFLMCNTGARSYEALVTLTDAGFTQVVSVEGGMAAVNAAGVDV</sequence>
<evidence type="ECO:0000313" key="8">
    <source>
        <dbReference type="EMBL" id="MYL81797.1"/>
    </source>
</evidence>
<dbReference type="SUPFAM" id="SSF55424">
    <property type="entry name" value="FAD/NAD-linked reductases, dimerisation (C-terminal) domain"/>
    <property type="match status" value="1"/>
</dbReference>
<evidence type="ECO:0000256" key="4">
    <source>
        <dbReference type="ARBA" id="ARBA00022827"/>
    </source>
</evidence>
<dbReference type="PROSITE" id="PS50206">
    <property type="entry name" value="RHODANESE_3"/>
    <property type="match status" value="1"/>
</dbReference>
<dbReference type="PRINTS" id="PR00411">
    <property type="entry name" value="PNDRDTASEI"/>
</dbReference>
<dbReference type="GO" id="GO:0016491">
    <property type="term" value="F:oxidoreductase activity"/>
    <property type="evidence" value="ECO:0007669"/>
    <property type="project" value="UniProtKB-KW"/>
</dbReference>
<gene>
    <name evidence="8" type="ORF">GTA51_01410</name>
</gene>
<accession>A0A7C9MYS4</accession>
<dbReference type="Pfam" id="PF00581">
    <property type="entry name" value="Rhodanese"/>
    <property type="match status" value="1"/>
</dbReference>
<dbReference type="InterPro" id="IPR001763">
    <property type="entry name" value="Rhodanese-like_dom"/>
</dbReference>
<dbReference type="Gene3D" id="3.40.250.10">
    <property type="entry name" value="Rhodanese-like domain"/>
    <property type="match status" value="1"/>
</dbReference>
<keyword evidence="5" id="KW-0560">Oxidoreductase</keyword>
<protein>
    <submittedName>
        <fullName evidence="8">FAD-dependent oxidoreductase</fullName>
    </submittedName>
</protein>
<dbReference type="InterPro" id="IPR050260">
    <property type="entry name" value="FAD-bd_OxRdtase"/>
</dbReference>
<keyword evidence="3" id="KW-0285">Flavoprotein</keyword>
<dbReference type="PRINTS" id="PR00368">
    <property type="entry name" value="FADPNR"/>
</dbReference>
<keyword evidence="9" id="KW-1185">Reference proteome</keyword>
<dbReference type="SUPFAM" id="SSF51905">
    <property type="entry name" value="FAD/NAD(P)-binding domain"/>
    <property type="match status" value="1"/>
</dbReference>
<organism evidence="8 9">
    <name type="scientific">Solidesulfovibrio aerotolerans</name>
    <dbReference type="NCBI Taxonomy" id="295255"/>
    <lineage>
        <taxon>Bacteria</taxon>
        <taxon>Pseudomonadati</taxon>
        <taxon>Thermodesulfobacteriota</taxon>
        <taxon>Desulfovibrionia</taxon>
        <taxon>Desulfovibrionales</taxon>
        <taxon>Desulfovibrionaceae</taxon>
        <taxon>Solidesulfovibrio</taxon>
    </lineage>
</organism>
<evidence type="ECO:0000256" key="1">
    <source>
        <dbReference type="ARBA" id="ARBA00001974"/>
    </source>
</evidence>
<dbReference type="Proteomes" id="UP000482487">
    <property type="component" value="Unassembled WGS sequence"/>
</dbReference>
<keyword evidence="4" id="KW-0274">FAD</keyword>
<feature type="domain" description="Rhodanese" evidence="7">
    <location>
        <begin position="478"/>
        <end position="565"/>
    </location>
</feature>
<dbReference type="PANTHER" id="PTHR43429">
    <property type="entry name" value="PYRIDINE NUCLEOTIDE-DISULFIDE OXIDOREDUCTASE DOMAIN-CONTAINING"/>
    <property type="match status" value="1"/>
</dbReference>
<dbReference type="InterPro" id="IPR016156">
    <property type="entry name" value="FAD/NAD-linked_Rdtase_dimer_sf"/>
</dbReference>
<comment type="caution">
    <text evidence="8">The sequence shown here is derived from an EMBL/GenBank/DDBJ whole genome shotgun (WGS) entry which is preliminary data.</text>
</comment>
<dbReference type="EMBL" id="WVUD01000001">
    <property type="protein sequence ID" value="MYL81797.1"/>
    <property type="molecule type" value="Genomic_DNA"/>
</dbReference>
<dbReference type="InterPro" id="IPR004099">
    <property type="entry name" value="Pyr_nucl-diS_OxRdtase_dimer"/>
</dbReference>
<comment type="cofactor">
    <cofactor evidence="1">
        <name>FAD</name>
        <dbReference type="ChEBI" id="CHEBI:57692"/>
    </cofactor>
</comment>